<keyword evidence="2" id="KW-1185">Reference proteome</keyword>
<accession>A0A840REC9</accession>
<name>A0A840REC9_9NEIS</name>
<dbReference type="AlphaFoldDB" id="A0A840REC9"/>
<dbReference type="EMBL" id="JACHHN010000004">
    <property type="protein sequence ID" value="MBB5191347.1"/>
    <property type="molecule type" value="Genomic_DNA"/>
</dbReference>
<evidence type="ECO:0000313" key="1">
    <source>
        <dbReference type="EMBL" id="MBB5191347.1"/>
    </source>
</evidence>
<gene>
    <name evidence="1" type="ORF">HNQ50_002077</name>
</gene>
<dbReference type="RefSeq" id="WP_184100266.1">
    <property type="nucleotide sequence ID" value="NZ_JACHHN010000004.1"/>
</dbReference>
<evidence type="ECO:0000313" key="2">
    <source>
        <dbReference type="Proteomes" id="UP000543030"/>
    </source>
</evidence>
<comment type="caution">
    <text evidence="1">The sequence shown here is derived from an EMBL/GenBank/DDBJ whole genome shotgun (WGS) entry which is preliminary data.</text>
</comment>
<proteinExistence type="predicted"/>
<sequence length="147" mass="16276">MSQQITEIQPVTVAQSWRLISTLARSPGTVCSIVAAAPERVVGEHAWGLSVQVLIVQEDGWYLLRNAAPVALQELVEGLRQSGRPAFFVTGKVRPLAEDSMEDAARHLIHVPPRLMSETTLQQFYKLFTPCMGETVRFVEPLLLPAL</sequence>
<dbReference type="Proteomes" id="UP000543030">
    <property type="component" value="Unassembled WGS sequence"/>
</dbReference>
<organism evidence="1 2">
    <name type="scientific">Silvimonas terrae</name>
    <dbReference type="NCBI Taxonomy" id="300266"/>
    <lineage>
        <taxon>Bacteria</taxon>
        <taxon>Pseudomonadati</taxon>
        <taxon>Pseudomonadota</taxon>
        <taxon>Betaproteobacteria</taxon>
        <taxon>Neisseriales</taxon>
        <taxon>Chitinibacteraceae</taxon>
        <taxon>Silvimonas</taxon>
    </lineage>
</organism>
<protein>
    <submittedName>
        <fullName evidence="1">Uncharacterized protein</fullName>
    </submittedName>
</protein>
<reference evidence="1 2" key="1">
    <citation type="submission" date="2020-08" db="EMBL/GenBank/DDBJ databases">
        <title>Genomic Encyclopedia of Type Strains, Phase IV (KMG-IV): sequencing the most valuable type-strain genomes for metagenomic binning, comparative biology and taxonomic classification.</title>
        <authorList>
            <person name="Goeker M."/>
        </authorList>
    </citation>
    <scope>NUCLEOTIDE SEQUENCE [LARGE SCALE GENOMIC DNA]</scope>
    <source>
        <strain evidence="1 2">DSM 18233</strain>
    </source>
</reference>